<organism evidence="2">
    <name type="scientific">Malaco herpesvirus 1</name>
    <dbReference type="NCBI Taxonomy" id="3031797"/>
    <lineage>
        <taxon>Viruses</taxon>
        <taxon>Duplodnaviria</taxon>
        <taxon>Heunggongvirae</taxon>
        <taxon>Peploviricota</taxon>
        <taxon>Herviviricetes</taxon>
        <taxon>Herpesvirales</taxon>
        <taxon>Malacoherpesviridae</taxon>
    </lineage>
</organism>
<reference evidence="2" key="2">
    <citation type="submission" date="2023-01" db="EMBL/GenBank/DDBJ databases">
        <authorList>
            <person name="Rosani U."/>
            <person name="Delmont T.O."/>
            <person name="Gaia M."/>
            <person name="Krupovic M."/>
        </authorList>
    </citation>
    <scope>NUCLEOTIDE SEQUENCE</scope>
    <source>
        <strain evidence="2">MalacoHV1/China/2018</strain>
    </source>
</reference>
<keyword evidence="1" id="KW-0472">Membrane</keyword>
<keyword evidence="1" id="KW-1133">Transmembrane helix</keyword>
<protein>
    <submittedName>
        <fullName evidence="2">ORF115</fullName>
    </submittedName>
</protein>
<evidence type="ECO:0000256" key="1">
    <source>
        <dbReference type="SAM" id="Phobius"/>
    </source>
</evidence>
<name>A0AA48P964_9VIRU</name>
<evidence type="ECO:0000313" key="2">
    <source>
        <dbReference type="EMBL" id="DBA11816.1"/>
    </source>
</evidence>
<accession>A0AA48P964</accession>
<feature type="transmembrane region" description="Helical" evidence="1">
    <location>
        <begin position="12"/>
        <end position="32"/>
    </location>
</feature>
<reference evidence="2" key="1">
    <citation type="journal article" date="2023" name="Front. Mar. Sci.">
        <title>Tracing the invertebrate herpesviruses in the global sequence datasets.</title>
        <authorList>
            <person name="Rosani U."/>
            <person name="Gaia M."/>
            <person name="Delmont T.O."/>
            <person name="Krupovic M."/>
        </authorList>
    </citation>
    <scope>NUCLEOTIDE SEQUENCE</scope>
    <source>
        <strain evidence="2">MalacoHV1/China/2018</strain>
    </source>
</reference>
<keyword evidence="1" id="KW-0812">Transmembrane</keyword>
<dbReference type="EMBL" id="BK063095">
    <property type="protein sequence ID" value="DBA11816.1"/>
    <property type="molecule type" value="Genomic_DNA"/>
</dbReference>
<proteinExistence type="predicted"/>
<sequence length="119" mass="13151">MLILTDAFSSFMMCGVYVISSSAILHAILYVISPHFTPTASLPLNLRSSKESKSLNILPVPYFTINFAVSHNSQDGACGQLQENSSACLKQGAKRCETYCAMVGNEYKHVKLNLYSFYL</sequence>